<sequence>SHSTISVSSRISSTARLIALPPPQVNTPTKTYGMGKGRAADLKFIESCARQIVKVSDGYKIVTEKSTVPVRAAESIRRIFDANTKPSLNLQVCTFTYTRLCGISIVVSCF</sequence>
<dbReference type="PANTHER" id="PTHR11374">
    <property type="entry name" value="UDP-GLUCOSE DEHYDROGENASE/UDP-MANNAC DEHYDROGENASE"/>
    <property type="match status" value="1"/>
</dbReference>
<dbReference type="InterPro" id="IPR001732">
    <property type="entry name" value="UDP-Glc/GDP-Man_DH_N"/>
</dbReference>
<comment type="catalytic activity">
    <reaction evidence="1">
        <text>UDP-alpha-D-glucose + 2 NAD(+) + H2O = UDP-alpha-D-glucuronate + 2 NADH + 3 H(+)</text>
        <dbReference type="Rhea" id="RHEA:23596"/>
        <dbReference type="ChEBI" id="CHEBI:15377"/>
        <dbReference type="ChEBI" id="CHEBI:15378"/>
        <dbReference type="ChEBI" id="CHEBI:57540"/>
        <dbReference type="ChEBI" id="CHEBI:57945"/>
        <dbReference type="ChEBI" id="CHEBI:58052"/>
        <dbReference type="ChEBI" id="CHEBI:58885"/>
        <dbReference type="EC" id="1.1.1.22"/>
    </reaction>
</comment>
<accession>A0ABV0R212</accession>
<proteinExistence type="predicted"/>
<keyword evidence="4" id="KW-1185">Reference proteome</keyword>
<dbReference type="InterPro" id="IPR028356">
    <property type="entry name" value="UDPglc_DH_euk"/>
</dbReference>
<dbReference type="Proteomes" id="UP001434883">
    <property type="component" value="Unassembled WGS sequence"/>
</dbReference>
<dbReference type="Gene3D" id="3.40.50.720">
    <property type="entry name" value="NAD(P)-binding Rossmann-like Domain"/>
    <property type="match status" value="1"/>
</dbReference>
<name>A0ABV0R212_9TELE</name>
<organism evidence="3 4">
    <name type="scientific">Xenoophorus captivus</name>
    <dbReference type="NCBI Taxonomy" id="1517983"/>
    <lineage>
        <taxon>Eukaryota</taxon>
        <taxon>Metazoa</taxon>
        <taxon>Chordata</taxon>
        <taxon>Craniata</taxon>
        <taxon>Vertebrata</taxon>
        <taxon>Euteleostomi</taxon>
        <taxon>Actinopterygii</taxon>
        <taxon>Neopterygii</taxon>
        <taxon>Teleostei</taxon>
        <taxon>Neoteleostei</taxon>
        <taxon>Acanthomorphata</taxon>
        <taxon>Ovalentaria</taxon>
        <taxon>Atherinomorphae</taxon>
        <taxon>Cyprinodontiformes</taxon>
        <taxon>Goodeidae</taxon>
        <taxon>Xenoophorus</taxon>
    </lineage>
</organism>
<feature type="domain" description="UDP-glucose/GDP-mannose dehydrogenase N-terminal" evidence="2">
    <location>
        <begin position="25"/>
        <end position="91"/>
    </location>
</feature>
<evidence type="ECO:0000313" key="3">
    <source>
        <dbReference type="EMBL" id="MEQ2202155.1"/>
    </source>
</evidence>
<reference evidence="3 4" key="1">
    <citation type="submission" date="2021-06" db="EMBL/GenBank/DDBJ databases">
        <authorList>
            <person name="Palmer J.M."/>
        </authorList>
    </citation>
    <scope>NUCLEOTIDE SEQUENCE [LARGE SCALE GENOMIC DNA]</scope>
    <source>
        <strain evidence="3 4">XC_2019</strain>
        <tissue evidence="3">Muscle</tissue>
    </source>
</reference>
<evidence type="ECO:0000313" key="4">
    <source>
        <dbReference type="Proteomes" id="UP001434883"/>
    </source>
</evidence>
<protein>
    <recommendedName>
        <fullName evidence="2">UDP-glucose/GDP-mannose dehydrogenase N-terminal domain-containing protein</fullName>
    </recommendedName>
</protein>
<feature type="non-terminal residue" evidence="3">
    <location>
        <position position="1"/>
    </location>
</feature>
<evidence type="ECO:0000256" key="1">
    <source>
        <dbReference type="ARBA" id="ARBA00047473"/>
    </source>
</evidence>
<dbReference type="EMBL" id="JAHRIN010031429">
    <property type="protein sequence ID" value="MEQ2202155.1"/>
    <property type="molecule type" value="Genomic_DNA"/>
</dbReference>
<gene>
    <name evidence="3" type="ORF">XENOCAPTIV_025635</name>
</gene>
<dbReference type="Pfam" id="PF03721">
    <property type="entry name" value="UDPG_MGDP_dh_N"/>
    <property type="match status" value="1"/>
</dbReference>
<comment type="caution">
    <text evidence="3">The sequence shown here is derived from an EMBL/GenBank/DDBJ whole genome shotgun (WGS) entry which is preliminary data.</text>
</comment>
<evidence type="ECO:0000259" key="2">
    <source>
        <dbReference type="Pfam" id="PF03721"/>
    </source>
</evidence>
<dbReference type="PANTHER" id="PTHR11374:SF59">
    <property type="entry name" value="UDP-GLUCOSE 6-DEHYDROGENASE"/>
    <property type="match status" value="1"/>
</dbReference>